<evidence type="ECO:0000313" key="6">
    <source>
        <dbReference type="EMBL" id="TCC40457.1"/>
    </source>
</evidence>
<dbReference type="Gene3D" id="3.40.1780.10">
    <property type="entry name" value="QueA-like"/>
    <property type="match status" value="1"/>
</dbReference>
<dbReference type="GO" id="GO:0051075">
    <property type="term" value="F:S-adenosylmethionine:tRNA ribosyltransferase-isomerase activity"/>
    <property type="evidence" value="ECO:0007669"/>
    <property type="project" value="TreeGrafter"/>
</dbReference>
<dbReference type="InterPro" id="IPR003699">
    <property type="entry name" value="QueA"/>
</dbReference>
<dbReference type="PANTHER" id="PTHR30307:SF0">
    <property type="entry name" value="S-ADENOSYLMETHIONINE:TRNA RIBOSYLTRANSFERASE-ISOMERASE"/>
    <property type="match status" value="1"/>
</dbReference>
<evidence type="ECO:0000256" key="2">
    <source>
        <dbReference type="ARBA" id="ARBA00022679"/>
    </source>
</evidence>
<proteinExistence type="predicted"/>
<dbReference type="SUPFAM" id="SSF111337">
    <property type="entry name" value="QueA-like"/>
    <property type="match status" value="1"/>
</dbReference>
<keyword evidence="2 6" id="KW-0808">Transferase</keyword>
<keyword evidence="1" id="KW-0963">Cytoplasm</keyword>
<dbReference type="Pfam" id="PF02547">
    <property type="entry name" value="Queuosine_synth"/>
    <property type="match status" value="1"/>
</dbReference>
<dbReference type="Proteomes" id="UP000294225">
    <property type="component" value="Unassembled WGS sequence"/>
</dbReference>
<dbReference type="EMBL" id="SJKC01000001">
    <property type="protein sequence ID" value="TCC40457.1"/>
    <property type="molecule type" value="Genomic_DNA"/>
</dbReference>
<dbReference type="InterPro" id="IPR042119">
    <property type="entry name" value="QueA_dom2"/>
</dbReference>
<evidence type="ECO:0000313" key="7">
    <source>
        <dbReference type="Proteomes" id="UP000294225"/>
    </source>
</evidence>
<sequence length="334" mass="36245">MTVHPHTRFDLPEALNAGEPPEARGVSRDHVKLLVAEGSTVTHTRFDRIGDHLRPGDLLLVNTSTTLPAAVDSASYTVHFSTPLDDGTWVVELRDGGAPMFHGTAGDRVELPGGALTLLAPYQGSNRLWIAQPPVVDVLGYLQQYGRPITYNYVGKRWPLASYQTVFARDPGSAEMPSAARPFSFELVSHLASQGVLIAPILLHCGVSSLESHEPPQPERYDVPAHTARLVNWVKANGGRVIAVGTTAVRAIESATTHDGTVAPAHGWTDLILGPERPPYVVDGLITGWHAPEASHLLLLESVAGPDQVQRAYDAAVEHRYLWHEFGDSCLILR</sequence>
<organism evidence="6 7">
    <name type="scientific">Kribbella speibonae</name>
    <dbReference type="NCBI Taxonomy" id="1572660"/>
    <lineage>
        <taxon>Bacteria</taxon>
        <taxon>Bacillati</taxon>
        <taxon>Actinomycetota</taxon>
        <taxon>Actinomycetes</taxon>
        <taxon>Propionibacteriales</taxon>
        <taxon>Kribbellaceae</taxon>
        <taxon>Kribbella</taxon>
    </lineage>
</organism>
<dbReference type="RefSeq" id="WP_131495164.1">
    <property type="nucleotide sequence ID" value="NZ_SJKC01000001.1"/>
</dbReference>
<evidence type="ECO:0000256" key="1">
    <source>
        <dbReference type="ARBA" id="ARBA00022490"/>
    </source>
</evidence>
<comment type="caution">
    <text evidence="6">The sequence shown here is derived from an EMBL/GenBank/DDBJ whole genome shotgun (WGS) entry which is preliminary data.</text>
</comment>
<keyword evidence="4" id="KW-0671">Queuosine biosynthesis</keyword>
<keyword evidence="3" id="KW-0949">S-adenosyl-L-methionine</keyword>
<gene>
    <name evidence="6" type="ORF">E0H92_01745</name>
</gene>
<dbReference type="AlphaFoldDB" id="A0A4R0J412"/>
<reference evidence="6 7" key="1">
    <citation type="submission" date="2019-02" db="EMBL/GenBank/DDBJ databases">
        <title>Kribbella capetownensis sp. nov. and Kribbella speibonae sp. nov., isolated from soil.</title>
        <authorList>
            <person name="Curtis S.M."/>
            <person name="Norton I."/>
            <person name="Everest G.J."/>
            <person name="Meyers P.R."/>
        </authorList>
    </citation>
    <scope>NUCLEOTIDE SEQUENCE [LARGE SCALE GENOMIC DNA]</scope>
    <source>
        <strain evidence="6 7">YM55</strain>
    </source>
</reference>
<name>A0A4R0J412_9ACTN</name>
<dbReference type="InterPro" id="IPR042118">
    <property type="entry name" value="QueA_dom1"/>
</dbReference>
<evidence type="ECO:0000256" key="5">
    <source>
        <dbReference type="SAM" id="MobiDB-lite"/>
    </source>
</evidence>
<dbReference type="InterPro" id="IPR036100">
    <property type="entry name" value="QueA_sf"/>
</dbReference>
<protein>
    <submittedName>
        <fullName evidence="6">S-adenosylmethionine:tRNA ribosyltransferase-isomerase</fullName>
    </submittedName>
</protein>
<keyword evidence="6" id="KW-0413">Isomerase</keyword>
<dbReference type="PANTHER" id="PTHR30307">
    <property type="entry name" value="S-ADENOSYLMETHIONINE:TRNA RIBOSYLTRANSFERASE-ISOMERASE"/>
    <property type="match status" value="1"/>
</dbReference>
<evidence type="ECO:0000256" key="4">
    <source>
        <dbReference type="ARBA" id="ARBA00022785"/>
    </source>
</evidence>
<feature type="region of interest" description="Disordered" evidence="5">
    <location>
        <begin position="1"/>
        <end position="26"/>
    </location>
</feature>
<dbReference type="GO" id="GO:0008616">
    <property type="term" value="P:tRNA queuosine(34) biosynthetic process"/>
    <property type="evidence" value="ECO:0007669"/>
    <property type="project" value="UniProtKB-KW"/>
</dbReference>
<evidence type="ECO:0000256" key="3">
    <source>
        <dbReference type="ARBA" id="ARBA00022691"/>
    </source>
</evidence>
<accession>A0A4R0J412</accession>
<dbReference type="Gene3D" id="2.40.10.240">
    <property type="entry name" value="QueA-like"/>
    <property type="match status" value="1"/>
</dbReference>